<dbReference type="AlphaFoldDB" id="F3L4I8"/>
<dbReference type="GO" id="GO:0072344">
    <property type="term" value="P:rescue of stalled ribosome"/>
    <property type="evidence" value="ECO:0007669"/>
    <property type="project" value="UniProtKB-UniRule"/>
</dbReference>
<feature type="binding site" evidence="7">
    <location>
        <position position="67"/>
    </location>
    <ligand>
        <name>tRNA</name>
        <dbReference type="ChEBI" id="CHEBI:17843"/>
    </ligand>
</feature>
<feature type="binding site" evidence="7">
    <location>
        <position position="69"/>
    </location>
    <ligand>
        <name>tRNA</name>
        <dbReference type="ChEBI" id="CHEBI:17843"/>
    </ligand>
</feature>
<dbReference type="EMBL" id="AEIG01000085">
    <property type="protein sequence ID" value="EGG28727.1"/>
    <property type="molecule type" value="Genomic_DNA"/>
</dbReference>
<dbReference type="Proteomes" id="UP000005615">
    <property type="component" value="Unassembled WGS sequence"/>
</dbReference>
<dbReference type="GO" id="GO:0000049">
    <property type="term" value="F:tRNA binding"/>
    <property type="evidence" value="ECO:0007669"/>
    <property type="project" value="UniProtKB-UniRule"/>
</dbReference>
<dbReference type="PROSITE" id="PS01195">
    <property type="entry name" value="PEPT_TRNA_HYDROL_1"/>
    <property type="match status" value="1"/>
</dbReference>
<keyword evidence="4 7" id="KW-0694">RNA-binding</keyword>
<accession>F3L4I8</accession>
<comment type="subunit">
    <text evidence="7">Monomer.</text>
</comment>
<dbReference type="InterPro" id="IPR036416">
    <property type="entry name" value="Pept_tRNA_hydro_sf"/>
</dbReference>
<dbReference type="GO" id="GO:0006515">
    <property type="term" value="P:protein quality control for misfolded or incompletely synthesized proteins"/>
    <property type="evidence" value="ECO:0007669"/>
    <property type="project" value="UniProtKB-UniRule"/>
</dbReference>
<sequence length="194" mass="21188">MTIRLIVGLCNPGTQYDQTRHNAGSWFVESLAKHHNGQWKSDAKLFGRTSKIVIGSHELLLLLPDTFMNRSGKSVAAAVNFYKLQSTQVLVVHDELDLSPGIARFKDGGGHGGHNGLRDIIPALGNKSDFLRLRIGIGHPGHAKAVSNYVLSKPDQGDKTAIEHIIHEAEQTLTYVLADDLAKAMNQLHSIAVK</sequence>
<feature type="active site" description="Proton acceptor" evidence="7">
    <location>
        <position position="21"/>
    </location>
</feature>
<feature type="site" description="Discriminates between blocked and unblocked aminoacyl-tRNA" evidence="7">
    <location>
        <position position="11"/>
    </location>
</feature>
<keyword evidence="2 7" id="KW-0820">tRNA-binding</keyword>
<evidence type="ECO:0000256" key="1">
    <source>
        <dbReference type="ARBA" id="ARBA00013260"/>
    </source>
</evidence>
<dbReference type="FunFam" id="3.40.50.1470:FF:000001">
    <property type="entry name" value="Peptidyl-tRNA hydrolase"/>
    <property type="match status" value="1"/>
</dbReference>
<evidence type="ECO:0000313" key="10">
    <source>
        <dbReference type="EMBL" id="EGG28727.1"/>
    </source>
</evidence>
<evidence type="ECO:0000256" key="7">
    <source>
        <dbReference type="HAMAP-Rule" id="MF_00083"/>
    </source>
</evidence>
<evidence type="ECO:0000256" key="5">
    <source>
        <dbReference type="ARBA" id="ARBA00038063"/>
    </source>
</evidence>
<dbReference type="PANTHER" id="PTHR17224">
    <property type="entry name" value="PEPTIDYL-TRNA HYDROLASE"/>
    <property type="match status" value="1"/>
</dbReference>
<reference evidence="10 11" key="1">
    <citation type="journal article" date="2011" name="J. Bacteriol.">
        <title>Genome sequence of strain IMCC3088, a proteorhodopsin-containing marine bacterium belonging to the OM60/NOR5 clade.</title>
        <authorList>
            <person name="Jang Y."/>
            <person name="Oh H.M."/>
            <person name="Kang I."/>
            <person name="Lee K."/>
            <person name="Yang S.J."/>
            <person name="Cho J.C."/>
        </authorList>
    </citation>
    <scope>NUCLEOTIDE SEQUENCE [LARGE SCALE GENOMIC DNA]</scope>
    <source>
        <strain evidence="10 11">IMCC3088</strain>
    </source>
</reference>
<comment type="catalytic activity">
    <reaction evidence="7 8">
        <text>an N-acyl-L-alpha-aminoacyl-tRNA + H2O = an N-acyl-L-amino acid + a tRNA + H(+)</text>
        <dbReference type="Rhea" id="RHEA:54448"/>
        <dbReference type="Rhea" id="RHEA-COMP:10123"/>
        <dbReference type="Rhea" id="RHEA-COMP:13883"/>
        <dbReference type="ChEBI" id="CHEBI:15377"/>
        <dbReference type="ChEBI" id="CHEBI:15378"/>
        <dbReference type="ChEBI" id="CHEBI:59874"/>
        <dbReference type="ChEBI" id="CHEBI:78442"/>
        <dbReference type="ChEBI" id="CHEBI:138191"/>
        <dbReference type="EC" id="3.1.1.29"/>
    </reaction>
</comment>
<proteinExistence type="inferred from homology"/>
<evidence type="ECO:0000313" key="11">
    <source>
        <dbReference type="Proteomes" id="UP000005615"/>
    </source>
</evidence>
<evidence type="ECO:0000256" key="4">
    <source>
        <dbReference type="ARBA" id="ARBA00022884"/>
    </source>
</evidence>
<comment type="function">
    <text evidence="7">Catalyzes the release of premature peptidyl moieties from peptidyl-tRNA molecules trapped in stalled 50S ribosomal subunits, and thus maintains levels of free tRNAs and 50S ribosomes.</text>
</comment>
<dbReference type="InterPro" id="IPR001328">
    <property type="entry name" value="Pept_tRNA_hydro"/>
</dbReference>
<dbReference type="Pfam" id="PF01195">
    <property type="entry name" value="Pept_tRNA_hydro"/>
    <property type="match status" value="1"/>
</dbReference>
<dbReference type="GO" id="GO:0005737">
    <property type="term" value="C:cytoplasm"/>
    <property type="evidence" value="ECO:0007669"/>
    <property type="project" value="UniProtKB-SubCell"/>
</dbReference>
<dbReference type="PROSITE" id="PS01196">
    <property type="entry name" value="PEPT_TRNA_HYDROL_2"/>
    <property type="match status" value="1"/>
</dbReference>
<feature type="binding site" evidence="7">
    <location>
        <position position="115"/>
    </location>
    <ligand>
        <name>tRNA</name>
        <dbReference type="ChEBI" id="CHEBI:17843"/>
    </ligand>
</feature>
<gene>
    <name evidence="7" type="primary">pth</name>
    <name evidence="10" type="ORF">IMCC3088_2589</name>
</gene>
<dbReference type="Gene3D" id="3.40.50.1470">
    <property type="entry name" value="Peptidyl-tRNA hydrolase"/>
    <property type="match status" value="1"/>
</dbReference>
<name>F3L4I8_9GAMM</name>
<dbReference type="CDD" id="cd00462">
    <property type="entry name" value="PTH"/>
    <property type="match status" value="1"/>
</dbReference>
<dbReference type="EC" id="3.1.1.29" evidence="1 7"/>
<dbReference type="eggNOG" id="COG0193">
    <property type="taxonomic scope" value="Bacteria"/>
</dbReference>
<keyword evidence="11" id="KW-1185">Reference proteome</keyword>
<evidence type="ECO:0000256" key="9">
    <source>
        <dbReference type="RuleBase" id="RU004320"/>
    </source>
</evidence>
<keyword evidence="3 7" id="KW-0378">Hydrolase</keyword>
<dbReference type="STRING" id="2518989.IMCC3088_2589"/>
<evidence type="ECO:0000256" key="6">
    <source>
        <dbReference type="ARBA" id="ARBA00050038"/>
    </source>
</evidence>
<keyword evidence="7" id="KW-0963">Cytoplasm</keyword>
<comment type="caution">
    <text evidence="10">The sequence shown here is derived from an EMBL/GenBank/DDBJ whole genome shotgun (WGS) entry which is preliminary data.</text>
</comment>
<organism evidence="10 11">
    <name type="scientific">Aequoribacter fuscus</name>
    <dbReference type="NCBI Taxonomy" id="2518989"/>
    <lineage>
        <taxon>Bacteria</taxon>
        <taxon>Pseudomonadati</taxon>
        <taxon>Pseudomonadota</taxon>
        <taxon>Gammaproteobacteria</taxon>
        <taxon>Cellvibrionales</taxon>
        <taxon>Halieaceae</taxon>
        <taxon>Aequoribacter</taxon>
    </lineage>
</organism>
<dbReference type="SUPFAM" id="SSF53178">
    <property type="entry name" value="Peptidyl-tRNA hydrolase-like"/>
    <property type="match status" value="1"/>
</dbReference>
<dbReference type="GO" id="GO:0004045">
    <property type="term" value="F:peptidyl-tRNA hydrolase activity"/>
    <property type="evidence" value="ECO:0007669"/>
    <property type="project" value="UniProtKB-UniRule"/>
</dbReference>
<evidence type="ECO:0000256" key="2">
    <source>
        <dbReference type="ARBA" id="ARBA00022555"/>
    </source>
</evidence>
<dbReference type="RefSeq" id="WP_009576745.1">
    <property type="nucleotide sequence ID" value="NZ_AEIG01000085.1"/>
</dbReference>
<dbReference type="HAMAP" id="MF_00083">
    <property type="entry name" value="Pept_tRNA_hydro_bact"/>
    <property type="match status" value="1"/>
</dbReference>
<feature type="binding site" evidence="7">
    <location>
        <position position="16"/>
    </location>
    <ligand>
        <name>tRNA</name>
        <dbReference type="ChEBI" id="CHEBI:17843"/>
    </ligand>
</feature>
<comment type="similarity">
    <text evidence="5 7 9">Belongs to the PTH family.</text>
</comment>
<dbReference type="InterPro" id="IPR018171">
    <property type="entry name" value="Pept_tRNA_hydro_CS"/>
</dbReference>
<comment type="function">
    <text evidence="7">Hydrolyzes ribosome-free peptidyl-tRNAs (with 1 or more amino acids incorporated), which drop off the ribosome during protein synthesis, or as a result of ribosome stalling.</text>
</comment>
<evidence type="ECO:0000256" key="3">
    <source>
        <dbReference type="ARBA" id="ARBA00022801"/>
    </source>
</evidence>
<comment type="subcellular location">
    <subcellularLocation>
        <location evidence="7">Cytoplasm</location>
    </subcellularLocation>
</comment>
<feature type="site" description="Stabilizes the basic form of H active site to accept a proton" evidence="7">
    <location>
        <position position="94"/>
    </location>
</feature>
<dbReference type="OrthoDB" id="9800507at2"/>
<protein>
    <recommendedName>
        <fullName evidence="6 7">Peptidyl-tRNA hydrolase</fullName>
        <shortName evidence="7">Pth</shortName>
        <ecNumber evidence="1 7">3.1.1.29</ecNumber>
    </recommendedName>
</protein>
<evidence type="ECO:0000256" key="8">
    <source>
        <dbReference type="RuleBase" id="RU000673"/>
    </source>
</evidence>
<dbReference type="PANTHER" id="PTHR17224:SF1">
    <property type="entry name" value="PEPTIDYL-TRNA HYDROLASE"/>
    <property type="match status" value="1"/>
</dbReference>
<dbReference type="NCBIfam" id="TIGR00447">
    <property type="entry name" value="pth"/>
    <property type="match status" value="1"/>
</dbReference>